<dbReference type="STRING" id="946122.A0A0C2WET0"/>
<proteinExistence type="predicted"/>
<evidence type="ECO:0000313" key="3">
    <source>
        <dbReference type="Proteomes" id="UP000054549"/>
    </source>
</evidence>
<feature type="region of interest" description="Disordered" evidence="1">
    <location>
        <begin position="227"/>
        <end position="281"/>
    </location>
</feature>
<name>A0A0C2WET0_AMAMK</name>
<reference evidence="2 3" key="1">
    <citation type="submission" date="2014-04" db="EMBL/GenBank/DDBJ databases">
        <title>Evolutionary Origins and Diversification of the Mycorrhizal Mutualists.</title>
        <authorList>
            <consortium name="DOE Joint Genome Institute"/>
            <consortium name="Mycorrhizal Genomics Consortium"/>
            <person name="Kohler A."/>
            <person name="Kuo A."/>
            <person name="Nagy L.G."/>
            <person name="Floudas D."/>
            <person name="Copeland A."/>
            <person name="Barry K.W."/>
            <person name="Cichocki N."/>
            <person name="Veneault-Fourrey C."/>
            <person name="LaButti K."/>
            <person name="Lindquist E.A."/>
            <person name="Lipzen A."/>
            <person name="Lundell T."/>
            <person name="Morin E."/>
            <person name="Murat C."/>
            <person name="Riley R."/>
            <person name="Ohm R."/>
            <person name="Sun H."/>
            <person name="Tunlid A."/>
            <person name="Henrissat B."/>
            <person name="Grigoriev I.V."/>
            <person name="Hibbett D.S."/>
            <person name="Martin F."/>
        </authorList>
    </citation>
    <scope>NUCLEOTIDE SEQUENCE [LARGE SCALE GENOMIC DNA]</scope>
    <source>
        <strain evidence="2 3">Koide BX008</strain>
    </source>
</reference>
<feature type="region of interest" description="Disordered" evidence="1">
    <location>
        <begin position="1"/>
        <end position="101"/>
    </location>
</feature>
<dbReference type="InParanoid" id="A0A0C2WET0"/>
<dbReference type="EMBL" id="KN818571">
    <property type="protein sequence ID" value="KIL55071.1"/>
    <property type="molecule type" value="Genomic_DNA"/>
</dbReference>
<evidence type="ECO:0000313" key="2">
    <source>
        <dbReference type="EMBL" id="KIL55071.1"/>
    </source>
</evidence>
<dbReference type="HOGENOM" id="CLU_930560_0_0_1"/>
<dbReference type="OrthoDB" id="3271097at2759"/>
<keyword evidence="3" id="KW-1185">Reference proteome</keyword>
<dbReference type="Proteomes" id="UP000054549">
    <property type="component" value="Unassembled WGS sequence"/>
</dbReference>
<feature type="compositionally biased region" description="Low complexity" evidence="1">
    <location>
        <begin position="41"/>
        <end position="80"/>
    </location>
</feature>
<feature type="compositionally biased region" description="Basic and acidic residues" evidence="1">
    <location>
        <begin position="245"/>
        <end position="270"/>
    </location>
</feature>
<sequence length="281" mass="30849">MVTTSNKENGAPPPRPRTRSKQGKEAEVATAAKKAAKKPTTKAAAKAATKAAAKAISQTAKTATTTAAAKTAANAKQTTTLNDNPPPATSSSAEDQSSTLQAEVNRLQRELESLRKEKDLNSQQDDETDLLISRPFASDFCLQKAMGLVDDDIKYKYLRRVVRESVNISGADPKRTWRNQDFVKLAGIKHIVLEREPYFYRYTEEWPIAEFIRRNLKNVRAYQKQLESEVQTNGDEGQGVENGDEGGHGDDVNEDENIHGDANEGDEHAEGNVAGNPEPLQ</sequence>
<gene>
    <name evidence="2" type="ORF">M378DRAFT_18269</name>
</gene>
<evidence type="ECO:0000256" key="1">
    <source>
        <dbReference type="SAM" id="MobiDB-lite"/>
    </source>
</evidence>
<organism evidence="2 3">
    <name type="scientific">Amanita muscaria (strain Koide BX008)</name>
    <dbReference type="NCBI Taxonomy" id="946122"/>
    <lineage>
        <taxon>Eukaryota</taxon>
        <taxon>Fungi</taxon>
        <taxon>Dikarya</taxon>
        <taxon>Basidiomycota</taxon>
        <taxon>Agaricomycotina</taxon>
        <taxon>Agaricomycetes</taxon>
        <taxon>Agaricomycetidae</taxon>
        <taxon>Agaricales</taxon>
        <taxon>Pluteineae</taxon>
        <taxon>Amanitaceae</taxon>
        <taxon>Amanita</taxon>
    </lineage>
</organism>
<feature type="compositionally biased region" description="Polar residues" evidence="1">
    <location>
        <begin position="89"/>
        <end position="101"/>
    </location>
</feature>
<accession>A0A0C2WET0</accession>
<protein>
    <submittedName>
        <fullName evidence="2">Uncharacterized protein</fullName>
    </submittedName>
</protein>
<dbReference type="AlphaFoldDB" id="A0A0C2WET0"/>